<feature type="domain" description="Glucose-methanol-choline oxidoreductase N-terminal" evidence="3">
    <location>
        <begin position="282"/>
        <end position="296"/>
    </location>
</feature>
<dbReference type="SUPFAM" id="SSF51905">
    <property type="entry name" value="FAD/NAD(P)-binding domain"/>
    <property type="match status" value="1"/>
</dbReference>
<accession>A0AAJ0BL82</accession>
<dbReference type="InterPro" id="IPR012132">
    <property type="entry name" value="GMC_OxRdtase"/>
</dbReference>
<gene>
    <name evidence="4" type="ORF">QBC47DRAFT_373431</name>
</gene>
<comment type="caution">
    <text evidence="4">The sequence shown here is derived from an EMBL/GenBank/DDBJ whole genome shotgun (WGS) entry which is preliminary data.</text>
</comment>
<feature type="active site" description="Proton donor" evidence="2">
    <location>
        <position position="575"/>
    </location>
</feature>
<dbReference type="AlphaFoldDB" id="A0AAJ0BL82"/>
<reference evidence="4" key="1">
    <citation type="submission" date="2023-06" db="EMBL/GenBank/DDBJ databases">
        <title>Genome-scale phylogeny and comparative genomics of the fungal order Sordariales.</title>
        <authorList>
            <consortium name="Lawrence Berkeley National Laboratory"/>
            <person name="Hensen N."/>
            <person name="Bonometti L."/>
            <person name="Westerberg I."/>
            <person name="Brannstrom I.O."/>
            <person name="Guillou S."/>
            <person name="Cros-Aarteil S."/>
            <person name="Calhoun S."/>
            <person name="Haridas S."/>
            <person name="Kuo A."/>
            <person name="Mondo S."/>
            <person name="Pangilinan J."/>
            <person name="Riley R."/>
            <person name="Labutti K."/>
            <person name="Andreopoulos B."/>
            <person name="Lipzen A."/>
            <person name="Chen C."/>
            <person name="Yanf M."/>
            <person name="Daum C."/>
            <person name="Ng V."/>
            <person name="Clum A."/>
            <person name="Steindorff A."/>
            <person name="Ohm R."/>
            <person name="Martin F."/>
            <person name="Silar P."/>
            <person name="Natvig D."/>
            <person name="Lalanne C."/>
            <person name="Gautier V."/>
            <person name="Ament-Velasquez S.L."/>
            <person name="Kruys A."/>
            <person name="Hutchinson M.I."/>
            <person name="Powell A.J."/>
            <person name="Barry K."/>
            <person name="Miller A.N."/>
            <person name="Grigoriev I.V."/>
            <person name="Debuchy R."/>
            <person name="Gladieux P."/>
            <person name="Thoren M.H."/>
            <person name="Johannesson H."/>
        </authorList>
    </citation>
    <scope>NUCLEOTIDE SEQUENCE</scope>
    <source>
        <strain evidence="4">PSN4</strain>
    </source>
</reference>
<dbReference type="PANTHER" id="PTHR11552:SF219">
    <property type="entry name" value="GLUCOSE-METHANOL-CHOLINE OXIDOREDUCTASE N-TERMINAL DOMAIN-CONTAINING PROTEIN"/>
    <property type="match status" value="1"/>
</dbReference>
<dbReference type="Pfam" id="PF05199">
    <property type="entry name" value="GMC_oxred_C"/>
    <property type="match status" value="1"/>
</dbReference>
<dbReference type="PROSITE" id="PS00624">
    <property type="entry name" value="GMC_OXRED_2"/>
    <property type="match status" value="1"/>
</dbReference>
<dbReference type="EMBL" id="MU839828">
    <property type="protein sequence ID" value="KAK1760007.1"/>
    <property type="molecule type" value="Genomic_DNA"/>
</dbReference>
<dbReference type="Proteomes" id="UP001239445">
    <property type="component" value="Unassembled WGS sequence"/>
</dbReference>
<dbReference type="GO" id="GO:0050660">
    <property type="term" value="F:flavin adenine dinucleotide binding"/>
    <property type="evidence" value="ECO:0007669"/>
    <property type="project" value="InterPro"/>
</dbReference>
<sequence>MWPLSSYPELSAHEVDGKTYDYVIVGGGTAGCVLASRLSEDPSVTVLVLEKGRVRDNLLSRMPLLSQAFRLPGLQSVKRKSEPVAHLGGAKMEIWSAEAIGGATRINGMLLTRGVPGGYQQWATEFGLDQWSWDKVEPYFRRSENAVGRPDATYRGHDGPVENRLGRFELGSYEPFKKSAEALGLPIESDLNNPKCSAQGCFDLDQTIDAKGTRLSAYRVWLNADIARKRRNHLSVCTGVVASRLVLNDKADTVTAVQIQAVGAQGKDYTVKARREVILCGGALCTPQLLMLSGIGPNEELNRHGIPVRREFPWVGDLLDHVSIPIMVEMPRKDTLHIVENILTLLWHLFLWLVFGTGVLGSSSTPTSIFYRTGALDEKTMTISRRDKDGKDAMDASQPRNIPNVEVMLIAIGTHRVSTPGLNLFSWYTTLVQPFSHGRIRLYSANPQDHPKVQHPVLDDERDRVDMRRAARFSMHLAEKFTDFYPHPAPLAFYPGMDLKYLDSIYNGTWKTYKPAKLHGPVPGGKYPTDESAASASDLDLRKATAAAEAGKSWRNVTDEEIDEYCKRMALSTLHYSSTCRMSAKPEDGVVDQRLRVHGFQNLRIADASVFPYIPSGHTMAPSIMVAERCADFLKDEWDERKGK</sequence>
<feature type="active site" description="Proton acceptor" evidence="2">
    <location>
        <position position="618"/>
    </location>
</feature>
<comment type="similarity">
    <text evidence="1">Belongs to the GMC oxidoreductase family.</text>
</comment>
<dbReference type="PANTHER" id="PTHR11552">
    <property type="entry name" value="GLUCOSE-METHANOL-CHOLINE GMC OXIDOREDUCTASE"/>
    <property type="match status" value="1"/>
</dbReference>
<dbReference type="InterPro" id="IPR007867">
    <property type="entry name" value="GMC_OxRtase_C"/>
</dbReference>
<dbReference type="InterPro" id="IPR036188">
    <property type="entry name" value="FAD/NAD-bd_sf"/>
</dbReference>
<keyword evidence="5" id="KW-1185">Reference proteome</keyword>
<protein>
    <submittedName>
        <fullName evidence="4">Alcohol oxidase</fullName>
    </submittedName>
</protein>
<evidence type="ECO:0000256" key="2">
    <source>
        <dbReference type="PIRSR" id="PIRSR000137-1"/>
    </source>
</evidence>
<evidence type="ECO:0000313" key="5">
    <source>
        <dbReference type="Proteomes" id="UP001239445"/>
    </source>
</evidence>
<evidence type="ECO:0000313" key="4">
    <source>
        <dbReference type="EMBL" id="KAK1760007.1"/>
    </source>
</evidence>
<dbReference type="GO" id="GO:0016614">
    <property type="term" value="F:oxidoreductase activity, acting on CH-OH group of donors"/>
    <property type="evidence" value="ECO:0007669"/>
    <property type="project" value="InterPro"/>
</dbReference>
<dbReference type="InterPro" id="IPR000172">
    <property type="entry name" value="GMC_OxRdtase_N"/>
</dbReference>
<dbReference type="Gene3D" id="3.50.50.60">
    <property type="entry name" value="FAD/NAD(P)-binding domain"/>
    <property type="match status" value="2"/>
</dbReference>
<dbReference type="PIRSF" id="PIRSF000137">
    <property type="entry name" value="Alcohol_oxidase"/>
    <property type="match status" value="1"/>
</dbReference>
<evidence type="ECO:0000256" key="1">
    <source>
        <dbReference type="ARBA" id="ARBA00010790"/>
    </source>
</evidence>
<proteinExistence type="inferred from homology"/>
<evidence type="ECO:0000259" key="3">
    <source>
        <dbReference type="PROSITE" id="PS00624"/>
    </source>
</evidence>
<dbReference type="Gene3D" id="3.30.560.10">
    <property type="entry name" value="Glucose Oxidase, domain 3"/>
    <property type="match status" value="2"/>
</dbReference>
<dbReference type="Pfam" id="PF00732">
    <property type="entry name" value="GMC_oxred_N"/>
    <property type="match status" value="1"/>
</dbReference>
<name>A0AAJ0BL82_9PEZI</name>
<dbReference type="SUPFAM" id="SSF54373">
    <property type="entry name" value="FAD-linked reductases, C-terminal domain"/>
    <property type="match status" value="1"/>
</dbReference>
<organism evidence="4 5">
    <name type="scientific">Echria macrotheca</name>
    <dbReference type="NCBI Taxonomy" id="438768"/>
    <lineage>
        <taxon>Eukaryota</taxon>
        <taxon>Fungi</taxon>
        <taxon>Dikarya</taxon>
        <taxon>Ascomycota</taxon>
        <taxon>Pezizomycotina</taxon>
        <taxon>Sordariomycetes</taxon>
        <taxon>Sordariomycetidae</taxon>
        <taxon>Sordariales</taxon>
        <taxon>Schizotheciaceae</taxon>
        <taxon>Echria</taxon>
    </lineage>
</organism>